<dbReference type="Gene3D" id="1.10.287.130">
    <property type="match status" value="1"/>
</dbReference>
<dbReference type="SMART" id="SM00388">
    <property type="entry name" value="HisKA"/>
    <property type="match status" value="1"/>
</dbReference>
<dbReference type="SMART" id="SM00448">
    <property type="entry name" value="REC"/>
    <property type="match status" value="1"/>
</dbReference>
<organism evidence="9 10">
    <name type="scientific">Marinobacter lacisalsi</name>
    <dbReference type="NCBI Taxonomy" id="475979"/>
    <lineage>
        <taxon>Bacteria</taxon>
        <taxon>Pseudomonadati</taxon>
        <taxon>Pseudomonadota</taxon>
        <taxon>Gammaproteobacteria</taxon>
        <taxon>Pseudomonadales</taxon>
        <taxon>Marinobacteraceae</taxon>
        <taxon>Marinobacter</taxon>
    </lineage>
</organism>
<dbReference type="CDD" id="cd16922">
    <property type="entry name" value="HATPase_EvgS-ArcB-TorS-like"/>
    <property type="match status" value="1"/>
</dbReference>
<dbReference type="GO" id="GO:0005524">
    <property type="term" value="F:ATP binding"/>
    <property type="evidence" value="ECO:0007669"/>
    <property type="project" value="UniProtKB-KW"/>
</dbReference>
<dbReference type="Pfam" id="PF00072">
    <property type="entry name" value="Response_reg"/>
    <property type="match status" value="1"/>
</dbReference>
<evidence type="ECO:0000256" key="5">
    <source>
        <dbReference type="SAM" id="MobiDB-lite"/>
    </source>
</evidence>
<dbReference type="PANTHER" id="PTHR45339">
    <property type="entry name" value="HYBRID SIGNAL TRANSDUCTION HISTIDINE KINASE J"/>
    <property type="match status" value="1"/>
</dbReference>
<feature type="domain" description="Response regulatory" evidence="8">
    <location>
        <begin position="538"/>
        <end position="654"/>
    </location>
</feature>
<dbReference type="Proteomes" id="UP001595798">
    <property type="component" value="Unassembled WGS sequence"/>
</dbReference>
<evidence type="ECO:0000313" key="10">
    <source>
        <dbReference type="Proteomes" id="UP001595798"/>
    </source>
</evidence>
<keyword evidence="6" id="KW-0812">Transmembrane</keyword>
<keyword evidence="6" id="KW-1133">Transmembrane helix</keyword>
<comment type="caution">
    <text evidence="9">The sequence shown here is derived from an EMBL/GenBank/DDBJ whole genome shotgun (WGS) entry which is preliminary data.</text>
</comment>
<dbReference type="SMART" id="SM00387">
    <property type="entry name" value="HATPase_c"/>
    <property type="match status" value="1"/>
</dbReference>
<keyword evidence="9" id="KW-0067">ATP-binding</keyword>
<dbReference type="InterPro" id="IPR005467">
    <property type="entry name" value="His_kinase_dom"/>
</dbReference>
<dbReference type="Gene3D" id="3.30.565.10">
    <property type="entry name" value="Histidine kinase-like ATPase, C-terminal domain"/>
    <property type="match status" value="1"/>
</dbReference>
<dbReference type="EMBL" id="JBHSDI010000056">
    <property type="protein sequence ID" value="MFC4260389.1"/>
    <property type="molecule type" value="Genomic_DNA"/>
</dbReference>
<dbReference type="PROSITE" id="PS50110">
    <property type="entry name" value="RESPONSE_REGULATORY"/>
    <property type="match status" value="1"/>
</dbReference>
<dbReference type="InterPro" id="IPR004358">
    <property type="entry name" value="Sig_transdc_His_kin-like_C"/>
</dbReference>
<accession>A0ABV8QMZ3</accession>
<dbReference type="InterPro" id="IPR003594">
    <property type="entry name" value="HATPase_dom"/>
</dbReference>
<evidence type="ECO:0000313" key="9">
    <source>
        <dbReference type="EMBL" id="MFC4260389.1"/>
    </source>
</evidence>
<dbReference type="SUPFAM" id="SSF52172">
    <property type="entry name" value="CheY-like"/>
    <property type="match status" value="1"/>
</dbReference>
<dbReference type="PANTHER" id="PTHR45339:SF3">
    <property type="entry name" value="HISTIDINE KINASE"/>
    <property type="match status" value="1"/>
</dbReference>
<evidence type="ECO:0000259" key="8">
    <source>
        <dbReference type="PROSITE" id="PS50110"/>
    </source>
</evidence>
<dbReference type="Gene3D" id="3.40.50.2300">
    <property type="match status" value="1"/>
</dbReference>
<dbReference type="PROSITE" id="PS50109">
    <property type="entry name" value="HIS_KIN"/>
    <property type="match status" value="1"/>
</dbReference>
<dbReference type="InterPro" id="IPR036890">
    <property type="entry name" value="HATPase_C_sf"/>
</dbReference>
<dbReference type="PRINTS" id="PR00344">
    <property type="entry name" value="BCTRLSENSOR"/>
</dbReference>
<dbReference type="Pfam" id="PF00512">
    <property type="entry name" value="HisKA"/>
    <property type="match status" value="1"/>
</dbReference>
<evidence type="ECO:0000259" key="7">
    <source>
        <dbReference type="PROSITE" id="PS50109"/>
    </source>
</evidence>
<dbReference type="SUPFAM" id="SSF55874">
    <property type="entry name" value="ATPase domain of HSP90 chaperone/DNA topoisomerase II/histidine kinase"/>
    <property type="match status" value="1"/>
</dbReference>
<dbReference type="InterPro" id="IPR036097">
    <property type="entry name" value="HisK_dim/P_sf"/>
</dbReference>
<feature type="transmembrane region" description="Helical" evidence="6">
    <location>
        <begin position="16"/>
        <end position="35"/>
    </location>
</feature>
<name>A0ABV8QMZ3_9GAMM</name>
<dbReference type="InterPro" id="IPR011006">
    <property type="entry name" value="CheY-like_superfamily"/>
</dbReference>
<feature type="modified residue" description="4-aspartylphosphate" evidence="4">
    <location>
        <position position="587"/>
    </location>
</feature>
<keyword evidence="6" id="KW-0472">Membrane</keyword>
<evidence type="ECO:0000256" key="6">
    <source>
        <dbReference type="SAM" id="Phobius"/>
    </source>
</evidence>
<proteinExistence type="predicted"/>
<dbReference type="CDD" id="cd00082">
    <property type="entry name" value="HisKA"/>
    <property type="match status" value="1"/>
</dbReference>
<evidence type="ECO:0000256" key="4">
    <source>
        <dbReference type="PROSITE-ProRule" id="PRU00169"/>
    </source>
</evidence>
<evidence type="ECO:0000256" key="1">
    <source>
        <dbReference type="ARBA" id="ARBA00000085"/>
    </source>
</evidence>
<dbReference type="InterPro" id="IPR003661">
    <property type="entry name" value="HisK_dim/P_dom"/>
</dbReference>
<keyword evidence="10" id="KW-1185">Reference proteome</keyword>
<dbReference type="EC" id="2.7.13.3" evidence="2"/>
<feature type="domain" description="Histidine kinase" evidence="7">
    <location>
        <begin position="297"/>
        <end position="513"/>
    </location>
</feature>
<dbReference type="InterPro" id="IPR001789">
    <property type="entry name" value="Sig_transdc_resp-reg_receiver"/>
</dbReference>
<keyword evidence="3 4" id="KW-0597">Phosphoprotein</keyword>
<evidence type="ECO:0000256" key="3">
    <source>
        <dbReference type="ARBA" id="ARBA00022553"/>
    </source>
</evidence>
<evidence type="ECO:0000256" key="2">
    <source>
        <dbReference type="ARBA" id="ARBA00012438"/>
    </source>
</evidence>
<comment type="catalytic activity">
    <reaction evidence="1">
        <text>ATP + protein L-histidine = ADP + protein N-phospho-L-histidine.</text>
        <dbReference type="EC" id="2.7.13.3"/>
    </reaction>
</comment>
<feature type="transmembrane region" description="Helical" evidence="6">
    <location>
        <begin position="159"/>
        <end position="183"/>
    </location>
</feature>
<feature type="region of interest" description="Disordered" evidence="5">
    <location>
        <begin position="509"/>
        <end position="530"/>
    </location>
</feature>
<dbReference type="RefSeq" id="WP_379888859.1">
    <property type="nucleotide sequence ID" value="NZ_JBHSDI010000056.1"/>
</dbReference>
<gene>
    <name evidence="9" type="ORF">ACFOZ5_15325</name>
</gene>
<reference evidence="10" key="1">
    <citation type="journal article" date="2019" name="Int. J. Syst. Evol. Microbiol.">
        <title>The Global Catalogue of Microorganisms (GCM) 10K type strain sequencing project: providing services to taxonomists for standard genome sequencing and annotation.</title>
        <authorList>
            <consortium name="The Broad Institute Genomics Platform"/>
            <consortium name="The Broad Institute Genome Sequencing Center for Infectious Disease"/>
            <person name="Wu L."/>
            <person name="Ma J."/>
        </authorList>
    </citation>
    <scope>NUCLEOTIDE SEQUENCE [LARGE SCALE GENOMIC DNA]</scope>
    <source>
        <strain evidence="10">CECT 7297</strain>
    </source>
</reference>
<dbReference type="CDD" id="cd17546">
    <property type="entry name" value="REC_hyHK_CKI1_RcsC-like"/>
    <property type="match status" value="1"/>
</dbReference>
<dbReference type="Pfam" id="PF02518">
    <property type="entry name" value="HATPase_c"/>
    <property type="match status" value="1"/>
</dbReference>
<keyword evidence="9" id="KW-0547">Nucleotide-binding</keyword>
<protein>
    <recommendedName>
        <fullName evidence="2">histidine kinase</fullName>
        <ecNumber evidence="2">2.7.13.3</ecNumber>
    </recommendedName>
</protein>
<dbReference type="SUPFAM" id="SSF47384">
    <property type="entry name" value="Homodimeric domain of signal transducing histidine kinase"/>
    <property type="match status" value="1"/>
</dbReference>
<sequence length="666" mass="74536">MTHLFKNRLSYRLTRNTVLLAMAVGLVLNLIQVTVEYHSTRAYMNQDIEALMDISHSPASQIAYNIDTRLAGELLDGMLRHPAVIDARIQDAKNRTLSAASRGSGDGSYRWISDLLFGETRRYTTELEVPDLEEVELGELVITISTNHYGNLFLSRATFLLISGILKSLVLSAMLLVVFYFVLTKPMMRVISSLQDVRNAPEKARLPVPSSHEHDEIGSMVAIINRHLQTVDSSLSQLREVESQMKDYSGKLEREVEDRTREISEKNEALQRGNRALIRAKEDAVRRAQTRARFLASMSHEIRTPLNGVLGMLELALESNLEPSQRHQLEIAHRAGQSLLSLLNDILDISKVEAGKLDLEVISFDLRTLITECATIHGEQARRKGLEFVTQLETGLAPRYLGDPTRLRQVANNLLSNAIKFTDEGKISIHLAHTPEGVRLEIRDTGIGMSRQELNRIFSPFSQAATDTTRRYGGTGLGLALCQQLVERMHGQIRVDSREGEGTWFTVTLPLPADNSTEKDEPANPPSTEAGVSRRQCRILLVEDNRVNQIVASGLLHKLGHEVDHAENGERALAALSLKPYDLVLMDCQMPVMDGYEATRRIRQNPEWKKLPVIAVTANVMAGDREECLAAGMDDYITKPYNRDVLDQMIQRWAVTQDTSGPPQDG</sequence>